<name>A0A1M5Q4S7_9FIRM</name>
<gene>
    <name evidence="2" type="ORF">SAMN02746098_00142</name>
</gene>
<evidence type="ECO:0000259" key="1">
    <source>
        <dbReference type="PROSITE" id="PS50943"/>
    </source>
</evidence>
<dbReference type="Gene3D" id="1.10.260.40">
    <property type="entry name" value="lambda repressor-like DNA-binding domains"/>
    <property type="match status" value="1"/>
</dbReference>
<reference evidence="3" key="1">
    <citation type="submission" date="2016-11" db="EMBL/GenBank/DDBJ databases">
        <authorList>
            <person name="Varghese N."/>
            <person name="Submissions S."/>
        </authorList>
    </citation>
    <scope>NUCLEOTIDE SEQUENCE [LARGE SCALE GENOMIC DNA]</scope>
    <source>
        <strain evidence="3">DSM 15449</strain>
    </source>
</reference>
<dbReference type="SUPFAM" id="SSF47413">
    <property type="entry name" value="lambda repressor-like DNA-binding domains"/>
    <property type="match status" value="1"/>
</dbReference>
<organism evidence="2 3">
    <name type="scientific">Desulfosporosinus lacus DSM 15449</name>
    <dbReference type="NCBI Taxonomy" id="1121420"/>
    <lineage>
        <taxon>Bacteria</taxon>
        <taxon>Bacillati</taxon>
        <taxon>Bacillota</taxon>
        <taxon>Clostridia</taxon>
        <taxon>Eubacteriales</taxon>
        <taxon>Desulfitobacteriaceae</taxon>
        <taxon>Desulfosporosinus</taxon>
    </lineage>
</organism>
<feature type="domain" description="HTH cro/C1-type" evidence="1">
    <location>
        <begin position="7"/>
        <end position="62"/>
    </location>
</feature>
<dbReference type="Proteomes" id="UP000183954">
    <property type="component" value="Unassembled WGS sequence"/>
</dbReference>
<accession>A0A1M5Q4S7</accession>
<protein>
    <submittedName>
        <fullName evidence="2">Helix-turn-helix</fullName>
    </submittedName>
</protein>
<proteinExistence type="predicted"/>
<dbReference type="CDD" id="cd00093">
    <property type="entry name" value="HTH_XRE"/>
    <property type="match status" value="1"/>
</dbReference>
<dbReference type="PROSITE" id="PS50943">
    <property type="entry name" value="HTH_CROC1"/>
    <property type="match status" value="1"/>
</dbReference>
<keyword evidence="3" id="KW-1185">Reference proteome</keyword>
<dbReference type="InterPro" id="IPR010982">
    <property type="entry name" value="Lambda_DNA-bd_dom_sf"/>
</dbReference>
<evidence type="ECO:0000313" key="2">
    <source>
        <dbReference type="EMBL" id="SHH09095.1"/>
    </source>
</evidence>
<dbReference type="SMART" id="SM00530">
    <property type="entry name" value="HTH_XRE"/>
    <property type="match status" value="1"/>
</dbReference>
<sequence>MDFADYLSNLIKNKKYSYRQLAMLADIDHSYISKMINGKAGIPSPDILKKLAKPLGISYEELMKAAGYLCEKGPDQVSLHSYPFVRDTPLNYNDPTEKIKAAITSDPELAEFWEEISQREDLQLMFKQARDLTPQSIKKVIRIIKAIEDEEADE</sequence>
<dbReference type="GO" id="GO:0003677">
    <property type="term" value="F:DNA binding"/>
    <property type="evidence" value="ECO:0007669"/>
    <property type="project" value="InterPro"/>
</dbReference>
<evidence type="ECO:0000313" key="3">
    <source>
        <dbReference type="Proteomes" id="UP000183954"/>
    </source>
</evidence>
<dbReference type="EMBL" id="FQXJ01000003">
    <property type="protein sequence ID" value="SHH09095.1"/>
    <property type="molecule type" value="Genomic_DNA"/>
</dbReference>
<dbReference type="Pfam" id="PF12844">
    <property type="entry name" value="HTH_19"/>
    <property type="match status" value="1"/>
</dbReference>
<dbReference type="OrthoDB" id="9812960at2"/>
<dbReference type="AlphaFoldDB" id="A0A1M5Q4S7"/>
<dbReference type="STRING" id="1121420.SAMN02746098_00142"/>
<dbReference type="RefSeq" id="WP_073027065.1">
    <property type="nucleotide sequence ID" value="NZ_FQXJ01000003.1"/>
</dbReference>
<dbReference type="InterPro" id="IPR001387">
    <property type="entry name" value="Cro/C1-type_HTH"/>
</dbReference>